<proteinExistence type="predicted"/>
<protein>
    <submittedName>
        <fullName evidence="3">DUF402 domain-containing protein</fullName>
    </submittedName>
</protein>
<dbReference type="InterPro" id="IPR035930">
    <property type="entry name" value="FomD-like_sf"/>
</dbReference>
<dbReference type="EMBL" id="JBHSKD010000004">
    <property type="protein sequence ID" value="MFC5176036.1"/>
    <property type="molecule type" value="Genomic_DNA"/>
</dbReference>
<dbReference type="PANTHER" id="PTHR39159:SF1">
    <property type="entry name" value="UPF0374 PROTEIN YGAC"/>
    <property type="match status" value="1"/>
</dbReference>
<evidence type="ECO:0000313" key="3">
    <source>
        <dbReference type="EMBL" id="MFC5176036.1"/>
    </source>
</evidence>
<dbReference type="PANTHER" id="PTHR39159">
    <property type="match status" value="1"/>
</dbReference>
<evidence type="ECO:0000256" key="1">
    <source>
        <dbReference type="ARBA" id="ARBA00022801"/>
    </source>
</evidence>
<dbReference type="Pfam" id="PF04167">
    <property type="entry name" value="DUF402"/>
    <property type="match status" value="1"/>
</dbReference>
<gene>
    <name evidence="3" type="ORF">ACFPGP_05090</name>
</gene>
<name>A0ABW0BGV4_9ACTN</name>
<keyword evidence="4" id="KW-1185">Reference proteome</keyword>
<accession>A0ABW0BGV4</accession>
<dbReference type="SUPFAM" id="SSF159234">
    <property type="entry name" value="FomD-like"/>
    <property type="match status" value="1"/>
</dbReference>
<sequence length="215" mass="23960">MTARRPSGTPPYWEAGTIVTLRWGDPLGPHWAEPVRVVRDDAAGLVTWLAEGTPVLRRARADGLPFRGDPATMFTAPTVQARATWTDTHVLRVSPTGRSWSVMHFFDGTSGEFLGWYGNIEDPHQRDHDTVYSADRVLDVWVEPDRTVARKDEDELALAVEQGRYTEAEAERLTAVAAEIEAVVAAWGPPFCDGWDRFEPDPSWEVPGPPDPLSR</sequence>
<dbReference type="RefSeq" id="WP_378587723.1">
    <property type="nucleotide sequence ID" value="NZ_JBHSKD010000004.1"/>
</dbReference>
<dbReference type="InterPro" id="IPR050212">
    <property type="entry name" value="Ntdp-like"/>
</dbReference>
<feature type="domain" description="DUF402" evidence="2">
    <location>
        <begin position="82"/>
        <end position="188"/>
    </location>
</feature>
<comment type="caution">
    <text evidence="3">The sequence shown here is derived from an EMBL/GenBank/DDBJ whole genome shotgun (WGS) entry which is preliminary data.</text>
</comment>
<dbReference type="Proteomes" id="UP001596087">
    <property type="component" value="Unassembled WGS sequence"/>
</dbReference>
<organism evidence="3 4">
    <name type="scientific">Nocardioides taihuensis</name>
    <dbReference type="NCBI Taxonomy" id="1835606"/>
    <lineage>
        <taxon>Bacteria</taxon>
        <taxon>Bacillati</taxon>
        <taxon>Actinomycetota</taxon>
        <taxon>Actinomycetes</taxon>
        <taxon>Propionibacteriales</taxon>
        <taxon>Nocardioidaceae</taxon>
        <taxon>Nocardioides</taxon>
    </lineage>
</organism>
<keyword evidence="1" id="KW-0378">Hydrolase</keyword>
<evidence type="ECO:0000259" key="2">
    <source>
        <dbReference type="Pfam" id="PF04167"/>
    </source>
</evidence>
<reference evidence="4" key="1">
    <citation type="journal article" date="2019" name="Int. J. Syst. Evol. Microbiol.">
        <title>The Global Catalogue of Microorganisms (GCM) 10K type strain sequencing project: providing services to taxonomists for standard genome sequencing and annotation.</title>
        <authorList>
            <consortium name="The Broad Institute Genomics Platform"/>
            <consortium name="The Broad Institute Genome Sequencing Center for Infectious Disease"/>
            <person name="Wu L."/>
            <person name="Ma J."/>
        </authorList>
    </citation>
    <scope>NUCLEOTIDE SEQUENCE [LARGE SCALE GENOMIC DNA]</scope>
    <source>
        <strain evidence="4">DFY41</strain>
    </source>
</reference>
<evidence type="ECO:0000313" key="4">
    <source>
        <dbReference type="Proteomes" id="UP001596087"/>
    </source>
</evidence>
<dbReference type="Gene3D" id="2.40.380.10">
    <property type="entry name" value="FomD-like"/>
    <property type="match status" value="1"/>
</dbReference>
<dbReference type="InterPro" id="IPR007295">
    <property type="entry name" value="DUF402"/>
</dbReference>